<protein>
    <submittedName>
        <fullName evidence="2">Uncharacterized protein</fullName>
    </submittedName>
</protein>
<feature type="chain" id="PRO_5045525879" evidence="1">
    <location>
        <begin position="22"/>
        <end position="171"/>
    </location>
</feature>
<dbReference type="EMBL" id="JAMDGZ010000097">
    <property type="protein sequence ID" value="MDD1017360.1"/>
    <property type="molecule type" value="Genomic_DNA"/>
</dbReference>
<feature type="non-terminal residue" evidence="2">
    <location>
        <position position="1"/>
    </location>
</feature>
<keyword evidence="3" id="KW-1185">Reference proteome</keyword>
<evidence type="ECO:0000256" key="1">
    <source>
        <dbReference type="SAM" id="SignalP"/>
    </source>
</evidence>
<feature type="signal peptide" evidence="1">
    <location>
        <begin position="1"/>
        <end position="21"/>
    </location>
</feature>
<proteinExistence type="predicted"/>
<dbReference type="Proteomes" id="UP001148184">
    <property type="component" value="Unassembled WGS sequence"/>
</dbReference>
<sequence>LFGASLMGGFAALTVCSASLASVGTDTATMLTEYFNRTVEHCDTPSTPAFSCSGILLRSTLPPTTAQATWASWYSSPNAKKKGGMAFSYLRADTQVTRLAGRGLNGYTLYPTQDIPSGKKQYEVLCAYPSDGDTGTRTQQGCGDNSKTRDEEQLCETTGIDNAAQWVVCDP</sequence>
<name>A0ABT5PGC1_9PSED</name>
<evidence type="ECO:0000313" key="3">
    <source>
        <dbReference type="Proteomes" id="UP001148184"/>
    </source>
</evidence>
<keyword evidence="1" id="KW-0732">Signal</keyword>
<gene>
    <name evidence="2" type="ORF">M5G17_27295</name>
</gene>
<comment type="caution">
    <text evidence="2">The sequence shown here is derived from an EMBL/GenBank/DDBJ whole genome shotgun (WGS) entry which is preliminary data.</text>
</comment>
<accession>A0ABT5PGC1</accession>
<organism evidence="2 3">
    <name type="scientific">Pseudomonas rubra</name>
    <dbReference type="NCBI Taxonomy" id="2942627"/>
    <lineage>
        <taxon>Bacteria</taxon>
        <taxon>Pseudomonadati</taxon>
        <taxon>Pseudomonadota</taxon>
        <taxon>Gammaproteobacteria</taxon>
        <taxon>Pseudomonadales</taxon>
        <taxon>Pseudomonadaceae</taxon>
        <taxon>Pseudomonas</taxon>
    </lineage>
</organism>
<reference evidence="2 3" key="1">
    <citation type="submission" date="2022-05" db="EMBL/GenBank/DDBJ databases">
        <title>Novel Pseudomonas spp. Isolated from a Rainbow Trout Aquaculture Facility.</title>
        <authorList>
            <person name="Testerman T."/>
            <person name="Graf J."/>
        </authorList>
    </citation>
    <scope>NUCLEOTIDE SEQUENCE [LARGE SCALE GENOMIC DNA]</scope>
    <source>
        <strain evidence="2 3">ID1025</strain>
    </source>
</reference>
<evidence type="ECO:0000313" key="2">
    <source>
        <dbReference type="EMBL" id="MDD1017360.1"/>
    </source>
</evidence>